<accession>A0A1H8GJX6</accession>
<organism evidence="1 3">
    <name type="scientific">Rhizobium tibeticum</name>
    <dbReference type="NCBI Taxonomy" id="501024"/>
    <lineage>
        <taxon>Bacteria</taxon>
        <taxon>Pseudomonadati</taxon>
        <taxon>Pseudomonadota</taxon>
        <taxon>Alphaproteobacteria</taxon>
        <taxon>Hyphomicrobiales</taxon>
        <taxon>Rhizobiaceae</taxon>
        <taxon>Rhizobium/Agrobacterium group</taxon>
        <taxon>Rhizobium</taxon>
    </lineage>
</organism>
<dbReference type="Proteomes" id="UP000183063">
    <property type="component" value="Unassembled WGS sequence"/>
</dbReference>
<proteinExistence type="predicted"/>
<keyword evidence="4" id="KW-1185">Reference proteome</keyword>
<dbReference type="AlphaFoldDB" id="A0A1H8GJX6"/>
<dbReference type="Proteomes" id="UP000198939">
    <property type="component" value="Unassembled WGS sequence"/>
</dbReference>
<reference evidence="2 4" key="1">
    <citation type="submission" date="2016-10" db="EMBL/GenBank/DDBJ databases">
        <authorList>
            <person name="Varghese N."/>
            <person name="Submissions S."/>
        </authorList>
    </citation>
    <scope>NUCLEOTIDE SEQUENCE [LARGE SCALE GENOMIC DNA]</scope>
    <source>
        <strain evidence="2 4">CGMCC 1.7071</strain>
    </source>
</reference>
<name>A0A1H8GJX6_9HYPH</name>
<protein>
    <submittedName>
        <fullName evidence="1">Uncharacterized protein</fullName>
    </submittedName>
</protein>
<reference evidence="1" key="3">
    <citation type="submission" date="2016-10" db="EMBL/GenBank/DDBJ databases">
        <authorList>
            <person name="de Groot N.N."/>
        </authorList>
    </citation>
    <scope>NUCLEOTIDE SEQUENCE [LARGE SCALE GENOMIC DNA]</scope>
    <source>
        <strain evidence="1">CCBAU85039</strain>
    </source>
</reference>
<sequence length="38" mass="4144">MKNVNSGASLLPHVARYTFGYGAERPPAKARSSVYFSL</sequence>
<gene>
    <name evidence="1" type="ORF">RTCCBAU85039_1456</name>
    <name evidence="2" type="ORF">SAMN05216228_1004266</name>
</gene>
<evidence type="ECO:0000313" key="4">
    <source>
        <dbReference type="Proteomes" id="UP000198939"/>
    </source>
</evidence>
<evidence type="ECO:0000313" key="1">
    <source>
        <dbReference type="EMBL" id="SEH62175.1"/>
    </source>
</evidence>
<dbReference type="STRING" id="501024.RTCCBAU85039_1456"/>
<evidence type="ECO:0000313" key="3">
    <source>
        <dbReference type="Proteomes" id="UP000183063"/>
    </source>
</evidence>
<reference evidence="3" key="2">
    <citation type="submission" date="2016-10" db="EMBL/GenBank/DDBJ databases">
        <authorList>
            <person name="Wibberg D."/>
        </authorList>
    </citation>
    <scope>NUCLEOTIDE SEQUENCE [LARGE SCALE GENOMIC DNA]</scope>
</reference>
<dbReference type="EMBL" id="FNXB01000006">
    <property type="protein sequence ID" value="SEH62175.1"/>
    <property type="molecule type" value="Genomic_DNA"/>
</dbReference>
<evidence type="ECO:0000313" key="2">
    <source>
        <dbReference type="EMBL" id="SEN44054.1"/>
    </source>
</evidence>
<dbReference type="EMBL" id="FOCV01000004">
    <property type="protein sequence ID" value="SEN44054.1"/>
    <property type="molecule type" value="Genomic_DNA"/>
</dbReference>